<feature type="region of interest" description="Disordered" evidence="1">
    <location>
        <begin position="293"/>
        <end position="368"/>
    </location>
</feature>
<comment type="caution">
    <text evidence="2">The sequence shown here is derived from an EMBL/GenBank/DDBJ whole genome shotgun (WGS) entry which is preliminary data.</text>
</comment>
<reference evidence="2 3" key="1">
    <citation type="submission" date="2024-10" db="EMBL/GenBank/DDBJ databases">
        <title>Updated reference genomes for cyclostephanoid diatoms.</title>
        <authorList>
            <person name="Roberts W.R."/>
            <person name="Alverson A.J."/>
        </authorList>
    </citation>
    <scope>NUCLEOTIDE SEQUENCE [LARGE SCALE GENOMIC DNA]</scope>
    <source>
        <strain evidence="2 3">AJA010-31</strain>
    </source>
</reference>
<accession>A0ABD3P078</accession>
<feature type="compositionally biased region" description="Low complexity" evidence="1">
    <location>
        <begin position="148"/>
        <end position="162"/>
    </location>
</feature>
<keyword evidence="3" id="KW-1185">Reference proteome</keyword>
<proteinExistence type="predicted"/>
<gene>
    <name evidence="2" type="ORF">ACHAWO_013225</name>
</gene>
<protein>
    <submittedName>
        <fullName evidence="2">Uncharacterized protein</fullName>
    </submittedName>
</protein>
<feature type="region of interest" description="Disordered" evidence="1">
    <location>
        <begin position="44"/>
        <end position="63"/>
    </location>
</feature>
<feature type="compositionally biased region" description="Basic residues" evidence="1">
    <location>
        <begin position="46"/>
        <end position="56"/>
    </location>
</feature>
<name>A0ABD3P078_9STRA</name>
<feature type="compositionally biased region" description="Basic and acidic residues" evidence="1">
    <location>
        <begin position="342"/>
        <end position="352"/>
    </location>
</feature>
<feature type="compositionally biased region" description="Low complexity" evidence="1">
    <location>
        <begin position="327"/>
        <end position="339"/>
    </location>
</feature>
<evidence type="ECO:0000256" key="1">
    <source>
        <dbReference type="SAM" id="MobiDB-lite"/>
    </source>
</evidence>
<evidence type="ECO:0000313" key="3">
    <source>
        <dbReference type="Proteomes" id="UP001530400"/>
    </source>
</evidence>
<evidence type="ECO:0000313" key="2">
    <source>
        <dbReference type="EMBL" id="KAL3781211.1"/>
    </source>
</evidence>
<feature type="region of interest" description="Disordered" evidence="1">
    <location>
        <begin position="135"/>
        <end position="188"/>
    </location>
</feature>
<organism evidence="2 3">
    <name type="scientific">Cyclotella atomus</name>
    <dbReference type="NCBI Taxonomy" id="382360"/>
    <lineage>
        <taxon>Eukaryota</taxon>
        <taxon>Sar</taxon>
        <taxon>Stramenopiles</taxon>
        <taxon>Ochrophyta</taxon>
        <taxon>Bacillariophyta</taxon>
        <taxon>Coscinodiscophyceae</taxon>
        <taxon>Thalassiosirophycidae</taxon>
        <taxon>Stephanodiscales</taxon>
        <taxon>Stephanodiscaceae</taxon>
        <taxon>Cyclotella</taxon>
    </lineage>
</organism>
<dbReference type="AlphaFoldDB" id="A0ABD3P078"/>
<dbReference type="Proteomes" id="UP001530400">
    <property type="component" value="Unassembled WGS sequence"/>
</dbReference>
<dbReference type="EMBL" id="JALLPJ020000856">
    <property type="protein sequence ID" value="KAL3781211.1"/>
    <property type="molecule type" value="Genomic_DNA"/>
</dbReference>
<feature type="compositionally biased region" description="Polar residues" evidence="1">
    <location>
        <begin position="299"/>
        <end position="311"/>
    </location>
</feature>
<sequence>MPKPQDETDSEFTAAKSQLTSARSQIAHVQELIQGVEHHITASELKRRRRSYRRRRPDVPTNKSNLVLSTQAGLAGRRYSNQGGHDPRSLDPKLTKLEIDGSKAERHKISMKGGGLVDQAEGGIDLMDERYNRRNFGKKRSESDIRLSNSMSPSSPRGSSGSIHEAYSLRRSKSDETSNASPMPAELARTKKGPTGVLKWSKSLPQQHDTLTKRVSFCRAPIDPEEVVCKIPQQKTDPDGVMDPKPNGPVVIEFPSQAFPSSNSSEFDNQSVLSLFETEEIQTKDMSNTVMATVEPPNDTDSTNSKINNRQKTFKKSLDRPVSRRNSTTSVPKSTPPSYSRRHGDMSCDQIKKHNKSSPTSPMPSVHGKIDQMKQNFMKYVAQSNNGRNRFD</sequence>